<dbReference type="InParanoid" id="A0A0J6WTZ9"/>
<keyword evidence="2" id="KW-0449">Lipoprotein</keyword>
<sequence>MKMWKRFAAVVLTAAAVLLAGCGNVTMLQEYSFGYVQLKTGDSEVYLMSPFDLAHVQRQNGEGMMYVNNDKHINIIVVSEPSSEGTPQAMAEKDVAMLKQTPDITDLQTKVADATVSGRTAVTGVYTYDEPLNGQKASLVVKSLFFEDNGQVWHVMYMYRKGDAMGEEVTNHIFGQLK</sequence>
<feature type="signal peptide" evidence="1">
    <location>
        <begin position="1"/>
        <end position="20"/>
    </location>
</feature>
<keyword evidence="3" id="KW-1185">Reference proteome</keyword>
<dbReference type="OrthoDB" id="1625195at2"/>
<evidence type="ECO:0000313" key="2">
    <source>
        <dbReference type="EMBL" id="KMO85994.1"/>
    </source>
</evidence>
<dbReference type="Proteomes" id="UP000036503">
    <property type="component" value="Unassembled WGS sequence"/>
</dbReference>
<dbReference type="PROSITE" id="PS51257">
    <property type="entry name" value="PROKAR_LIPOPROTEIN"/>
    <property type="match status" value="1"/>
</dbReference>
<name>A0A0J6WTZ9_9FIRM</name>
<keyword evidence="1" id="KW-0732">Signal</keyword>
<reference evidence="2 3" key="1">
    <citation type="submission" date="2015-06" db="EMBL/GenBank/DDBJ databases">
        <title>Draft genome sequence of beer spoilage bacterium Megasphaera cerevisiae type strain 20462.</title>
        <authorList>
            <person name="Kutumbaka K."/>
            <person name="Pasmowitz J."/>
            <person name="Mategko J."/>
            <person name="Reyes D."/>
            <person name="Friedrich A."/>
            <person name="Han S."/>
            <person name="Martens-Habbena W."/>
            <person name="Neal-McKinney J."/>
            <person name="Janagama H.K."/>
            <person name="Nadala C."/>
            <person name="Samadpour M."/>
        </authorList>
    </citation>
    <scope>NUCLEOTIDE SEQUENCE [LARGE SCALE GENOMIC DNA]</scope>
    <source>
        <strain evidence="2 3">DSM 20462</strain>
    </source>
</reference>
<evidence type="ECO:0000256" key="1">
    <source>
        <dbReference type="SAM" id="SignalP"/>
    </source>
</evidence>
<comment type="caution">
    <text evidence="2">The sequence shown here is derived from an EMBL/GenBank/DDBJ whole genome shotgun (WGS) entry which is preliminary data.</text>
</comment>
<accession>A0A0J6WTZ9</accession>
<organism evidence="2 3">
    <name type="scientific">Megasphaera cerevisiae DSM 20462</name>
    <dbReference type="NCBI Taxonomy" id="1122219"/>
    <lineage>
        <taxon>Bacteria</taxon>
        <taxon>Bacillati</taxon>
        <taxon>Bacillota</taxon>
        <taxon>Negativicutes</taxon>
        <taxon>Veillonellales</taxon>
        <taxon>Veillonellaceae</taxon>
        <taxon>Megasphaera</taxon>
    </lineage>
</organism>
<dbReference type="STRING" id="39029.BSR42_02020"/>
<dbReference type="EMBL" id="LEKT01000037">
    <property type="protein sequence ID" value="KMO85994.1"/>
    <property type="molecule type" value="Genomic_DNA"/>
</dbReference>
<dbReference type="AlphaFoldDB" id="A0A0J6WTZ9"/>
<protein>
    <submittedName>
        <fullName evidence="2">Lipoprotein</fullName>
    </submittedName>
</protein>
<gene>
    <name evidence="2" type="ORF">AB840_10415</name>
</gene>
<feature type="chain" id="PRO_5038791829" evidence="1">
    <location>
        <begin position="21"/>
        <end position="178"/>
    </location>
</feature>
<evidence type="ECO:0000313" key="3">
    <source>
        <dbReference type="Proteomes" id="UP000036503"/>
    </source>
</evidence>
<proteinExistence type="predicted"/>
<dbReference type="PATRIC" id="fig|1122219.3.peg.1927"/>